<evidence type="ECO:0000259" key="7">
    <source>
        <dbReference type="Pfam" id="PF00924"/>
    </source>
</evidence>
<evidence type="ECO:0000256" key="5">
    <source>
        <dbReference type="SAM" id="MobiDB-lite"/>
    </source>
</evidence>
<feature type="compositionally biased region" description="Low complexity" evidence="5">
    <location>
        <begin position="420"/>
        <end position="432"/>
    </location>
</feature>
<dbReference type="Proteomes" id="UP001224674">
    <property type="component" value="Chromosome"/>
</dbReference>
<feature type="transmembrane region" description="Helical" evidence="6">
    <location>
        <begin position="118"/>
        <end position="140"/>
    </location>
</feature>
<proteinExistence type="predicted"/>
<protein>
    <submittedName>
        <fullName evidence="8">Mechanosensitive ion channel</fullName>
    </submittedName>
</protein>
<feature type="domain" description="Mechanosensitive ion channel MscS" evidence="7">
    <location>
        <begin position="222"/>
        <end position="288"/>
    </location>
</feature>
<evidence type="ECO:0000256" key="4">
    <source>
        <dbReference type="ARBA" id="ARBA00023136"/>
    </source>
</evidence>
<dbReference type="InterPro" id="IPR010920">
    <property type="entry name" value="LSM_dom_sf"/>
</dbReference>
<feature type="transmembrane region" description="Helical" evidence="6">
    <location>
        <begin position="54"/>
        <end position="80"/>
    </location>
</feature>
<feature type="compositionally biased region" description="Low complexity" evidence="5">
    <location>
        <begin position="466"/>
        <end position="479"/>
    </location>
</feature>
<feature type="compositionally biased region" description="Polar residues" evidence="5">
    <location>
        <begin position="389"/>
        <end position="398"/>
    </location>
</feature>
<name>A0AAJ6DES9_9MICC</name>
<feature type="region of interest" description="Disordered" evidence="5">
    <location>
        <begin position="388"/>
        <end position="434"/>
    </location>
</feature>
<dbReference type="GO" id="GO:0055085">
    <property type="term" value="P:transmembrane transport"/>
    <property type="evidence" value="ECO:0007669"/>
    <property type="project" value="InterPro"/>
</dbReference>
<evidence type="ECO:0000256" key="6">
    <source>
        <dbReference type="SAM" id="Phobius"/>
    </source>
</evidence>
<accession>A0AAJ6DES9</accession>
<dbReference type="InterPro" id="IPR006685">
    <property type="entry name" value="MscS_channel_2nd"/>
</dbReference>
<dbReference type="AlphaFoldDB" id="A0AAJ6DES9"/>
<dbReference type="Gene3D" id="1.10.287.1260">
    <property type="match status" value="1"/>
</dbReference>
<feature type="compositionally biased region" description="Polar residues" evidence="5">
    <location>
        <begin position="492"/>
        <end position="517"/>
    </location>
</feature>
<evidence type="ECO:0000313" key="8">
    <source>
        <dbReference type="EMBL" id="WGH92938.1"/>
    </source>
</evidence>
<gene>
    <name evidence="8" type="ORF">QDX21_11675</name>
</gene>
<sequence>MLSGLTLLASSTPESAEPSPSTSDGFAEVEDALPQNVQDSASSNVESLGPVLGVVLNLAVGALVGLVVAGIIVVVTSMAFRRRKTFHAQLRRLYTPMVLALVFLGARIALGLSGRDLAWYSGLAFILLVCVVASFAWLGLRVVNFIESRIADKYHVAGTGSLRERRIQTQMQLIRRILVAVIVVIAVSAILLAIPQVRALGAGLLASAGLISVVAGLAVQSTLTNVFAGIQLAFTDAIRVGDVVAMDDYEGTVEDITLSYVVLKIWDGRRILFPSSHFTTTPYENFTRVGTALSGVVEFDVDWQVPMDNLRERLRALLASTDLWDGRDASMQVTDAASGMLHIRAVVSARNYGELWDLRCLVREDLATFIRTEHPEVIYRMRIMEPSGPLNQTESSSHVAPGKNDRADSSQTKPNTESETTQQATQDQHQQQSRWENWYDTNEPPAVISQLPVIRPGETLDEAVRGADGSAQSASSGTSKPQNSDSDDAESTPETQDSGSVPLTRSSDASSVFTSSIAGLERGRDMAGPGEDAYAERARRTAESTGAIPEIDPNTGEPVDIDNLTTEELEELKQYQARKRAEEAEESDGGADDGSQS</sequence>
<evidence type="ECO:0000256" key="1">
    <source>
        <dbReference type="ARBA" id="ARBA00004370"/>
    </source>
</evidence>
<feature type="region of interest" description="Disordered" evidence="5">
    <location>
        <begin position="1"/>
        <end position="25"/>
    </location>
</feature>
<dbReference type="GO" id="GO:0016020">
    <property type="term" value="C:membrane"/>
    <property type="evidence" value="ECO:0007669"/>
    <property type="project" value="UniProtKB-SubCell"/>
</dbReference>
<feature type="transmembrane region" description="Helical" evidence="6">
    <location>
        <begin position="92"/>
        <end position="112"/>
    </location>
</feature>
<feature type="region of interest" description="Disordered" evidence="5">
    <location>
        <begin position="465"/>
        <end position="561"/>
    </location>
</feature>
<keyword evidence="3 6" id="KW-1133">Transmembrane helix</keyword>
<dbReference type="PANTHER" id="PTHR30566:SF25">
    <property type="entry name" value="INNER MEMBRANE PROTEIN"/>
    <property type="match status" value="1"/>
</dbReference>
<evidence type="ECO:0000313" key="9">
    <source>
        <dbReference type="Proteomes" id="UP001224674"/>
    </source>
</evidence>
<feature type="transmembrane region" description="Helical" evidence="6">
    <location>
        <begin position="173"/>
        <end position="194"/>
    </location>
</feature>
<feature type="compositionally biased region" description="Low complexity" evidence="5">
    <location>
        <begin position="9"/>
        <end position="23"/>
    </location>
</feature>
<dbReference type="InterPro" id="IPR023408">
    <property type="entry name" value="MscS_beta-dom_sf"/>
</dbReference>
<reference evidence="8 9" key="1">
    <citation type="submission" date="2023-03" db="EMBL/GenBank/DDBJ databases">
        <title>Complete genome sequences of several Auritidibacter ignavus strains isolated from ear infections.</title>
        <authorList>
            <person name="Baehr T."/>
            <person name="Baumhoegger A.M."/>
        </authorList>
    </citation>
    <scope>NUCLEOTIDE SEQUENCE [LARGE SCALE GENOMIC DNA]</scope>
    <source>
        <strain evidence="8 9">BABAE-6</strain>
    </source>
</reference>
<feature type="region of interest" description="Disordered" evidence="5">
    <location>
        <begin position="573"/>
        <end position="597"/>
    </location>
</feature>
<dbReference type="RefSeq" id="WP_279674795.1">
    <property type="nucleotide sequence ID" value="NZ_CP122565.1"/>
</dbReference>
<dbReference type="EMBL" id="CP122566">
    <property type="protein sequence ID" value="WGH92938.1"/>
    <property type="molecule type" value="Genomic_DNA"/>
</dbReference>
<comment type="subcellular location">
    <subcellularLocation>
        <location evidence="1">Membrane</location>
    </subcellularLocation>
</comment>
<keyword evidence="4 6" id="KW-0472">Membrane</keyword>
<dbReference type="Gene3D" id="2.30.30.60">
    <property type="match status" value="1"/>
</dbReference>
<feature type="compositionally biased region" description="Polar residues" evidence="5">
    <location>
        <begin position="409"/>
        <end position="419"/>
    </location>
</feature>
<dbReference type="Pfam" id="PF00924">
    <property type="entry name" value="MS_channel_2nd"/>
    <property type="match status" value="1"/>
</dbReference>
<keyword evidence="2 6" id="KW-0812">Transmembrane</keyword>
<evidence type="ECO:0000256" key="3">
    <source>
        <dbReference type="ARBA" id="ARBA00022989"/>
    </source>
</evidence>
<organism evidence="8 9">
    <name type="scientific">Auritidibacter ignavus</name>
    <dbReference type="NCBI Taxonomy" id="678932"/>
    <lineage>
        <taxon>Bacteria</taxon>
        <taxon>Bacillati</taxon>
        <taxon>Actinomycetota</taxon>
        <taxon>Actinomycetes</taxon>
        <taxon>Micrococcales</taxon>
        <taxon>Micrococcaceae</taxon>
        <taxon>Auritidibacter</taxon>
    </lineage>
</organism>
<keyword evidence="9" id="KW-1185">Reference proteome</keyword>
<evidence type="ECO:0000256" key="2">
    <source>
        <dbReference type="ARBA" id="ARBA00022692"/>
    </source>
</evidence>
<dbReference type="PANTHER" id="PTHR30566">
    <property type="entry name" value="YNAI-RELATED MECHANOSENSITIVE ION CHANNEL"/>
    <property type="match status" value="1"/>
</dbReference>
<dbReference type="SUPFAM" id="SSF50182">
    <property type="entry name" value="Sm-like ribonucleoproteins"/>
    <property type="match status" value="1"/>
</dbReference>